<organism evidence="3 4">
    <name type="scientific">Congzhengia minquanensis</name>
    <dbReference type="NCBI Taxonomy" id="2763657"/>
    <lineage>
        <taxon>Bacteria</taxon>
        <taxon>Bacillati</taxon>
        <taxon>Bacillota</taxon>
        <taxon>Clostridia</taxon>
        <taxon>Eubacteriales</taxon>
        <taxon>Oscillospiraceae</taxon>
        <taxon>Congzhengia</taxon>
    </lineage>
</organism>
<dbReference type="CDD" id="cd04187">
    <property type="entry name" value="DPM1_like_bac"/>
    <property type="match status" value="1"/>
</dbReference>
<evidence type="ECO:0000313" key="3">
    <source>
        <dbReference type="EMBL" id="MBC8540590.1"/>
    </source>
</evidence>
<protein>
    <submittedName>
        <fullName evidence="3">Glycosyltransferase family 2 protein</fullName>
    </submittedName>
</protein>
<reference evidence="3" key="1">
    <citation type="submission" date="2020-08" db="EMBL/GenBank/DDBJ databases">
        <title>Genome public.</title>
        <authorList>
            <person name="Liu C."/>
            <person name="Sun Q."/>
        </authorList>
    </citation>
    <scope>NUCLEOTIDE SEQUENCE</scope>
    <source>
        <strain evidence="3">H8</strain>
    </source>
</reference>
<dbReference type="InterPro" id="IPR050256">
    <property type="entry name" value="Glycosyltransferase_2"/>
</dbReference>
<dbReference type="PANTHER" id="PTHR48090">
    <property type="entry name" value="UNDECAPRENYL-PHOSPHATE 4-DEOXY-4-FORMAMIDO-L-ARABINOSE TRANSFERASE-RELATED"/>
    <property type="match status" value="1"/>
</dbReference>
<dbReference type="Proteomes" id="UP000611762">
    <property type="component" value="Unassembled WGS sequence"/>
</dbReference>
<dbReference type="InterPro" id="IPR029044">
    <property type="entry name" value="Nucleotide-diphossugar_trans"/>
</dbReference>
<evidence type="ECO:0000256" key="1">
    <source>
        <dbReference type="SAM" id="Phobius"/>
    </source>
</evidence>
<feature type="transmembrane region" description="Helical" evidence="1">
    <location>
        <begin position="259"/>
        <end position="284"/>
    </location>
</feature>
<gene>
    <name evidence="3" type="ORF">H8698_06335</name>
</gene>
<sequence>MDKLSVIVPCYNEEKSVMLFYIELCKVICRMNHTEFEILFVDDGSSDKTREIIERIATQDARVFFLSFSRNFGKEAAIYAGLKHVSGSYVVVMDVDLQDPPSLLPEMYQILQTGQYDCVATKRSTRTNEPPVRSMFAHGFYKLFHKCTGLKVADGARDFRMMTRNMADCIAEMPEHGRFSKGIFAWVGFETKWLEFENKKRVAGETKWSFMKLLGYAFEGLTAFSFAPLHLSTLFAVLFFAAFVIFTLFCMFSPTTRPFSALTGLILAVASLQFFVIGILGQYLSKIALENKRRPHYIIKKTNLNNQKQIMPESRCGFR</sequence>
<comment type="caution">
    <text evidence="3">The sequence shown here is derived from an EMBL/GenBank/DDBJ whole genome shotgun (WGS) entry which is preliminary data.</text>
</comment>
<keyword evidence="1" id="KW-0812">Transmembrane</keyword>
<name>A0A926HYX5_9FIRM</name>
<dbReference type="RefSeq" id="WP_249311759.1">
    <property type="nucleotide sequence ID" value="NZ_JACRSU010000002.1"/>
</dbReference>
<feature type="transmembrane region" description="Helical" evidence="1">
    <location>
        <begin position="233"/>
        <end position="252"/>
    </location>
</feature>
<evidence type="ECO:0000259" key="2">
    <source>
        <dbReference type="Pfam" id="PF00535"/>
    </source>
</evidence>
<dbReference type="InterPro" id="IPR001173">
    <property type="entry name" value="Glyco_trans_2-like"/>
</dbReference>
<dbReference type="EMBL" id="JACRSU010000002">
    <property type="protein sequence ID" value="MBC8540590.1"/>
    <property type="molecule type" value="Genomic_DNA"/>
</dbReference>
<dbReference type="Gene3D" id="3.90.550.10">
    <property type="entry name" value="Spore Coat Polysaccharide Biosynthesis Protein SpsA, Chain A"/>
    <property type="match status" value="1"/>
</dbReference>
<dbReference type="AlphaFoldDB" id="A0A926HYX5"/>
<dbReference type="GO" id="GO:0005886">
    <property type="term" value="C:plasma membrane"/>
    <property type="evidence" value="ECO:0007669"/>
    <property type="project" value="TreeGrafter"/>
</dbReference>
<dbReference type="SUPFAM" id="SSF53448">
    <property type="entry name" value="Nucleotide-diphospho-sugar transferases"/>
    <property type="match status" value="1"/>
</dbReference>
<accession>A0A926HYX5</accession>
<keyword evidence="4" id="KW-1185">Reference proteome</keyword>
<keyword evidence="1" id="KW-0472">Membrane</keyword>
<keyword evidence="1" id="KW-1133">Transmembrane helix</keyword>
<evidence type="ECO:0000313" key="4">
    <source>
        <dbReference type="Proteomes" id="UP000611762"/>
    </source>
</evidence>
<feature type="domain" description="Glycosyltransferase 2-like" evidence="2">
    <location>
        <begin position="5"/>
        <end position="169"/>
    </location>
</feature>
<dbReference type="PANTHER" id="PTHR48090:SF8">
    <property type="entry name" value="GLYCOSYLTRANSFERASE CSBB-RELATED"/>
    <property type="match status" value="1"/>
</dbReference>
<dbReference type="Pfam" id="PF00535">
    <property type="entry name" value="Glycos_transf_2"/>
    <property type="match status" value="1"/>
</dbReference>
<proteinExistence type="predicted"/>